<dbReference type="GO" id="GO:0008080">
    <property type="term" value="F:N-acetyltransferase activity"/>
    <property type="evidence" value="ECO:0007669"/>
    <property type="project" value="InterPro"/>
</dbReference>
<dbReference type="Pfam" id="PF00583">
    <property type="entry name" value="Acetyltransf_1"/>
    <property type="match status" value="1"/>
</dbReference>
<dbReference type="Gene3D" id="3.40.630.30">
    <property type="match status" value="1"/>
</dbReference>
<dbReference type="PANTHER" id="PTHR43420">
    <property type="entry name" value="ACETYLTRANSFERASE"/>
    <property type="match status" value="1"/>
</dbReference>
<accession>X0S4Y3</accession>
<dbReference type="SUPFAM" id="SSF55729">
    <property type="entry name" value="Acyl-CoA N-acyltransferases (Nat)"/>
    <property type="match status" value="1"/>
</dbReference>
<gene>
    <name evidence="6" type="ORF">S01H1_15066</name>
</gene>
<dbReference type="InterPro" id="IPR000182">
    <property type="entry name" value="GNAT_dom"/>
</dbReference>
<keyword evidence="3" id="KW-0808">Transferase</keyword>
<feature type="domain" description="N-acetyltransferase" evidence="5">
    <location>
        <begin position="1"/>
        <end position="189"/>
    </location>
</feature>
<comment type="similarity">
    <text evidence="1">Belongs to the acetyltransferase family. RimI subfamily.</text>
</comment>
<name>X0S4Y3_9ZZZZ</name>
<evidence type="ECO:0000259" key="5">
    <source>
        <dbReference type="PROSITE" id="PS51186"/>
    </source>
</evidence>
<dbReference type="InterPro" id="IPR006464">
    <property type="entry name" value="AcTrfase_RimI/Ard1"/>
</dbReference>
<dbReference type="CDD" id="cd04301">
    <property type="entry name" value="NAT_SF"/>
    <property type="match status" value="1"/>
</dbReference>
<dbReference type="NCBIfam" id="TIGR01575">
    <property type="entry name" value="rimI"/>
    <property type="match status" value="1"/>
</dbReference>
<dbReference type="PROSITE" id="PS51186">
    <property type="entry name" value="GNAT"/>
    <property type="match status" value="1"/>
</dbReference>
<reference evidence="6" key="1">
    <citation type="journal article" date="2014" name="Front. Microbiol.">
        <title>High frequency of phylogenetically diverse reductive dehalogenase-homologous genes in deep subseafloor sedimentary metagenomes.</title>
        <authorList>
            <person name="Kawai M."/>
            <person name="Futagami T."/>
            <person name="Toyoda A."/>
            <person name="Takaki Y."/>
            <person name="Nishi S."/>
            <person name="Hori S."/>
            <person name="Arai W."/>
            <person name="Tsubouchi T."/>
            <person name="Morono Y."/>
            <person name="Uchiyama I."/>
            <person name="Ito T."/>
            <person name="Fujiyama A."/>
            <person name="Inagaki F."/>
            <person name="Takami H."/>
        </authorList>
    </citation>
    <scope>NUCLEOTIDE SEQUENCE</scope>
    <source>
        <strain evidence="6">Expedition CK06-06</strain>
    </source>
</reference>
<dbReference type="AlphaFoldDB" id="X0S4Y3"/>
<evidence type="ECO:0000313" key="6">
    <source>
        <dbReference type="EMBL" id="GAF70306.1"/>
    </source>
</evidence>
<evidence type="ECO:0000256" key="2">
    <source>
        <dbReference type="ARBA" id="ARBA00022490"/>
    </source>
</evidence>
<proteinExistence type="inferred from homology"/>
<dbReference type="InterPro" id="IPR050680">
    <property type="entry name" value="YpeA/RimI_acetyltransf"/>
</dbReference>
<comment type="caution">
    <text evidence="6">The sequence shown here is derived from an EMBL/GenBank/DDBJ whole genome shotgun (WGS) entry which is preliminary data.</text>
</comment>
<protein>
    <recommendedName>
        <fullName evidence="5">N-acetyltransferase domain-containing protein</fullName>
    </recommendedName>
</protein>
<evidence type="ECO:0000256" key="3">
    <source>
        <dbReference type="ARBA" id="ARBA00022679"/>
    </source>
</evidence>
<dbReference type="InterPro" id="IPR016181">
    <property type="entry name" value="Acyl_CoA_acyltransferase"/>
</dbReference>
<organism evidence="6">
    <name type="scientific">marine sediment metagenome</name>
    <dbReference type="NCBI Taxonomy" id="412755"/>
    <lineage>
        <taxon>unclassified sequences</taxon>
        <taxon>metagenomes</taxon>
        <taxon>ecological metagenomes</taxon>
    </lineage>
</organism>
<sequence length="218" mass="24828">MCQEDVDQVTEIDREAFSTQWPPPNYRHELRNRLAHYIVACDEEKTVEQLDVKTSPKKSPTGLAARLRQLFSRNHLFSNKVATSSGHYISGFAGFWVMADEAHITSIAAREAYRRQGIGELLLISVIDLARELKVRIVTLEVRASNTAAQALYVKYGFTQVGMRRGYYIDRGYHLDNREDALLMSTQDITSTAFQAHLEQLKQAHSRKLGVALNQMTR</sequence>
<keyword evidence="4" id="KW-0012">Acyltransferase</keyword>
<keyword evidence="2" id="KW-0963">Cytoplasm</keyword>
<dbReference type="PANTHER" id="PTHR43420:SF44">
    <property type="entry name" value="ACETYLTRANSFERASE YPEA"/>
    <property type="match status" value="1"/>
</dbReference>
<evidence type="ECO:0000256" key="4">
    <source>
        <dbReference type="ARBA" id="ARBA00023315"/>
    </source>
</evidence>
<dbReference type="EMBL" id="BARS01007859">
    <property type="protein sequence ID" value="GAF70306.1"/>
    <property type="molecule type" value="Genomic_DNA"/>
</dbReference>
<evidence type="ECO:0000256" key="1">
    <source>
        <dbReference type="ARBA" id="ARBA00005395"/>
    </source>
</evidence>